<dbReference type="GO" id="GO:0012505">
    <property type="term" value="C:endomembrane system"/>
    <property type="evidence" value="ECO:0007669"/>
    <property type="project" value="TreeGrafter"/>
</dbReference>
<proteinExistence type="predicted"/>
<dbReference type="InterPro" id="IPR023631">
    <property type="entry name" value="Amidase_dom"/>
</dbReference>
<reference evidence="2 3" key="1">
    <citation type="submission" date="2014-12" db="EMBL/GenBank/DDBJ databases">
        <title>Genome assembly of Enhygromyxa salina DSM 15201.</title>
        <authorList>
            <person name="Sharma G."/>
            <person name="Subramanian S."/>
        </authorList>
    </citation>
    <scope>NUCLEOTIDE SEQUENCE [LARGE SCALE GENOMIC DNA]</scope>
    <source>
        <strain evidence="2 3">DSM 15201</strain>
    </source>
</reference>
<keyword evidence="2" id="KW-0808">Transferase</keyword>
<evidence type="ECO:0000259" key="1">
    <source>
        <dbReference type="Pfam" id="PF01425"/>
    </source>
</evidence>
<dbReference type="SUPFAM" id="SSF75304">
    <property type="entry name" value="Amidase signature (AS) enzymes"/>
    <property type="match status" value="1"/>
</dbReference>
<organism evidence="2 3">
    <name type="scientific">Enhygromyxa salina</name>
    <dbReference type="NCBI Taxonomy" id="215803"/>
    <lineage>
        <taxon>Bacteria</taxon>
        <taxon>Pseudomonadati</taxon>
        <taxon>Myxococcota</taxon>
        <taxon>Polyangia</taxon>
        <taxon>Nannocystales</taxon>
        <taxon>Nannocystaceae</taxon>
        <taxon>Enhygromyxa</taxon>
    </lineage>
</organism>
<dbReference type="InterPro" id="IPR052739">
    <property type="entry name" value="FAAH2"/>
</dbReference>
<protein>
    <submittedName>
        <fullName evidence="2">Glutamyl-tRNA(Gln) amidotransferase subunit A</fullName>
    </submittedName>
</protein>
<dbReference type="EMBL" id="JMCC02000106">
    <property type="protein sequence ID" value="KIG13141.1"/>
    <property type="molecule type" value="Genomic_DNA"/>
</dbReference>
<name>A0A0C2CPM5_9BACT</name>
<dbReference type="PIRSF" id="PIRSF001221">
    <property type="entry name" value="Amidase_fungi"/>
    <property type="match status" value="1"/>
</dbReference>
<dbReference type="PANTHER" id="PTHR43372">
    <property type="entry name" value="FATTY-ACID AMIDE HYDROLASE"/>
    <property type="match status" value="1"/>
</dbReference>
<dbReference type="GO" id="GO:0016740">
    <property type="term" value="F:transferase activity"/>
    <property type="evidence" value="ECO:0007669"/>
    <property type="project" value="UniProtKB-KW"/>
</dbReference>
<evidence type="ECO:0000313" key="2">
    <source>
        <dbReference type="EMBL" id="KIG13141.1"/>
    </source>
</evidence>
<dbReference type="PANTHER" id="PTHR43372:SF4">
    <property type="entry name" value="FATTY-ACID AMIDE HYDROLASE 2"/>
    <property type="match status" value="1"/>
</dbReference>
<evidence type="ECO:0000313" key="3">
    <source>
        <dbReference type="Proteomes" id="UP000031599"/>
    </source>
</evidence>
<comment type="caution">
    <text evidence="2">The sequence shown here is derived from an EMBL/GenBank/DDBJ whole genome shotgun (WGS) entry which is preliminary data.</text>
</comment>
<dbReference type="Pfam" id="PF01425">
    <property type="entry name" value="Amidase"/>
    <property type="match status" value="1"/>
</dbReference>
<gene>
    <name evidence="2" type="ORF">DB30_00519</name>
</gene>
<feature type="domain" description="Amidase" evidence="1">
    <location>
        <begin position="25"/>
        <end position="461"/>
    </location>
</feature>
<dbReference type="InterPro" id="IPR036928">
    <property type="entry name" value="AS_sf"/>
</dbReference>
<dbReference type="Proteomes" id="UP000031599">
    <property type="component" value="Unassembled WGS sequence"/>
</dbReference>
<accession>A0A0C2CPM5</accession>
<dbReference type="PROSITE" id="PS00571">
    <property type="entry name" value="AMIDASES"/>
    <property type="match status" value="1"/>
</dbReference>
<dbReference type="InterPro" id="IPR020556">
    <property type="entry name" value="Amidase_CS"/>
</dbReference>
<sequence length="490" mass="52000">MADPLSMSALELAAAIRSRRLSAREAVGAHVDHARAVNPTLNAIVVDRYEAALHEAELADARLERAGADVEALPPLLGVPCTIKESFAYAGLPNSSGLLRRRDVIASEDATTVARLKQAGAICIGLTNVSELCMWMESNNRVYGRSNNPYDPRCIVGGSSGGEGAIVGAGASPFGLGADIGGSIRMPAFFCGVFGHKSTGGLVPGTGMHPLSENEALRYLATGPITRRATDLMPLLRILAGPDGHDHGVMPLELRDPESVDLGALEVSVVEDNGKTPVDHELLESLEQAADILEGLGAKVQRRRMPELGRGFDLWSSAMALAADTPFRELLGEGQAIPVGRELLRWVFGRSQHTLPALVLAAVEDFRPIIPAIEEQRRLVAEAMALRAQIDAQLGARGVLLFPTHPRPAPRHYAPLLRPFDWVYTAIFNVMELPVTQVPMGLSQAGLPLGLQVVGGSGNDHVTIAAACALEREHGGWVRPPAGPAVGSLA</sequence>
<dbReference type="Gene3D" id="3.90.1300.10">
    <property type="entry name" value="Amidase signature (AS) domain"/>
    <property type="match status" value="1"/>
</dbReference>
<dbReference type="AlphaFoldDB" id="A0A0C2CPM5"/>